<dbReference type="InterPro" id="IPR000871">
    <property type="entry name" value="Beta-lactam_class-A"/>
</dbReference>
<comment type="caution">
    <text evidence="3">The sequence shown here is derived from an EMBL/GenBank/DDBJ whole genome shotgun (WGS) entry which is preliminary data.</text>
</comment>
<dbReference type="GO" id="GO:0008800">
    <property type="term" value="F:beta-lactamase activity"/>
    <property type="evidence" value="ECO:0007669"/>
    <property type="project" value="InterPro"/>
</dbReference>
<gene>
    <name evidence="3" type="ORF">A3F24_00350</name>
</gene>
<evidence type="ECO:0000313" key="3">
    <source>
        <dbReference type="EMBL" id="OGY59458.1"/>
    </source>
</evidence>
<reference evidence="3 4" key="1">
    <citation type="journal article" date="2016" name="Nat. Commun.">
        <title>Thousands of microbial genomes shed light on interconnected biogeochemical processes in an aquifer system.</title>
        <authorList>
            <person name="Anantharaman K."/>
            <person name="Brown C.T."/>
            <person name="Hug L.A."/>
            <person name="Sharon I."/>
            <person name="Castelle C.J."/>
            <person name="Probst A.J."/>
            <person name="Thomas B.C."/>
            <person name="Singh A."/>
            <person name="Wilkins M.J."/>
            <person name="Karaoz U."/>
            <person name="Brodie E.L."/>
            <person name="Williams K.H."/>
            <person name="Hubbard S.S."/>
            <person name="Banfield J.F."/>
        </authorList>
    </citation>
    <scope>NUCLEOTIDE SEQUENCE [LARGE SCALE GENOMIC DNA]</scope>
</reference>
<dbReference type="PANTHER" id="PTHR35333">
    <property type="entry name" value="BETA-LACTAMASE"/>
    <property type="match status" value="1"/>
</dbReference>
<dbReference type="Proteomes" id="UP000178515">
    <property type="component" value="Unassembled WGS sequence"/>
</dbReference>
<keyword evidence="1" id="KW-0812">Transmembrane</keyword>
<name>A0A1G1Z489_9BACT</name>
<dbReference type="AlphaFoldDB" id="A0A1G1Z489"/>
<dbReference type="Pfam" id="PF13354">
    <property type="entry name" value="Beta-lactamase2"/>
    <property type="match status" value="1"/>
</dbReference>
<sequence length="319" mass="36742">MRLNQEKKLRSRQGIKLFISILVVTNLATGGFLIYETKFRSAANNPYPLIDISRNFIPQEYFFSTIEPIRKEIKQIVANYEKEGNHIGVYFEFLNTGANVSVNQDMRFWPASLSKMPTVFAAMKKIEKGEWKFTNELVLLSEDKDEQFGELYKKPVSTKFTIEELLKETLINSDNTSHRILVRNLSSEDYTDIFEALGMEELFNDNYDITAKEYSRIFRALYTASYLNRENSQKILKWLSETPFNELLGNGVPEEVVFSHKIGEAFKVKTFLDSGIVYVPNRPYLITVMIEVGSNSGVEKAQEIMRELSSAAYTYVANN</sequence>
<accession>A0A1G1Z489</accession>
<evidence type="ECO:0000256" key="1">
    <source>
        <dbReference type="SAM" id="Phobius"/>
    </source>
</evidence>
<dbReference type="InterPro" id="IPR045155">
    <property type="entry name" value="Beta-lactam_cat"/>
</dbReference>
<dbReference type="STRING" id="1797689.A3F24_00350"/>
<evidence type="ECO:0000259" key="2">
    <source>
        <dbReference type="Pfam" id="PF13354"/>
    </source>
</evidence>
<dbReference type="SUPFAM" id="SSF56601">
    <property type="entry name" value="beta-lactamase/transpeptidase-like"/>
    <property type="match status" value="1"/>
</dbReference>
<organism evidence="3 4">
    <name type="scientific">Candidatus Colwellbacteria bacterium RIFCSPHIGHO2_12_FULL_44_17</name>
    <dbReference type="NCBI Taxonomy" id="1797689"/>
    <lineage>
        <taxon>Bacteria</taxon>
        <taxon>Candidatus Colwelliibacteriota</taxon>
    </lineage>
</organism>
<evidence type="ECO:0000313" key="4">
    <source>
        <dbReference type="Proteomes" id="UP000178515"/>
    </source>
</evidence>
<dbReference type="EMBL" id="MHIX01000014">
    <property type="protein sequence ID" value="OGY59458.1"/>
    <property type="molecule type" value="Genomic_DNA"/>
</dbReference>
<protein>
    <recommendedName>
        <fullName evidence="2">Beta-lactamase class A catalytic domain-containing protein</fullName>
    </recommendedName>
</protein>
<dbReference type="PANTHER" id="PTHR35333:SF3">
    <property type="entry name" value="BETA-LACTAMASE-TYPE TRANSPEPTIDASE FOLD CONTAINING PROTEIN"/>
    <property type="match status" value="1"/>
</dbReference>
<keyword evidence="1" id="KW-1133">Transmembrane helix</keyword>
<dbReference type="InterPro" id="IPR012338">
    <property type="entry name" value="Beta-lactam/transpept-like"/>
</dbReference>
<dbReference type="GO" id="GO:0046677">
    <property type="term" value="P:response to antibiotic"/>
    <property type="evidence" value="ECO:0007669"/>
    <property type="project" value="InterPro"/>
</dbReference>
<proteinExistence type="predicted"/>
<feature type="transmembrane region" description="Helical" evidence="1">
    <location>
        <begin position="15"/>
        <end position="35"/>
    </location>
</feature>
<dbReference type="Gene3D" id="3.40.710.10">
    <property type="entry name" value="DD-peptidase/beta-lactamase superfamily"/>
    <property type="match status" value="1"/>
</dbReference>
<keyword evidence="1" id="KW-0472">Membrane</keyword>
<feature type="domain" description="Beta-lactamase class A catalytic" evidence="2">
    <location>
        <begin position="88"/>
        <end position="289"/>
    </location>
</feature>
<dbReference type="GO" id="GO:0030655">
    <property type="term" value="P:beta-lactam antibiotic catabolic process"/>
    <property type="evidence" value="ECO:0007669"/>
    <property type="project" value="InterPro"/>
</dbReference>